<accession>A0A1J5SNB2</accession>
<reference evidence="2" key="1">
    <citation type="submission" date="2016-10" db="EMBL/GenBank/DDBJ databases">
        <title>Sequence of Gallionella enrichment culture.</title>
        <authorList>
            <person name="Poehlein A."/>
            <person name="Muehling M."/>
            <person name="Daniel R."/>
        </authorList>
    </citation>
    <scope>NUCLEOTIDE SEQUENCE</scope>
</reference>
<feature type="region of interest" description="Disordered" evidence="1">
    <location>
        <begin position="29"/>
        <end position="83"/>
    </location>
</feature>
<feature type="compositionally biased region" description="Basic and acidic residues" evidence="1">
    <location>
        <begin position="57"/>
        <end position="67"/>
    </location>
</feature>
<name>A0A1J5SNB2_9ZZZZ</name>
<comment type="caution">
    <text evidence="2">The sequence shown here is derived from an EMBL/GenBank/DDBJ whole genome shotgun (WGS) entry which is preliminary data.</text>
</comment>
<feature type="compositionally biased region" description="Low complexity" evidence="1">
    <location>
        <begin position="29"/>
        <end position="52"/>
    </location>
</feature>
<protein>
    <submittedName>
        <fullName evidence="2">Uncharacterized protein</fullName>
    </submittedName>
</protein>
<sequence length="83" mass="8901">MTEFLAFLRQWAADIRRLGFVGALTGSGRAAAPRLSSRAAPAGAVPAARAAAPPRPAAERSRNHDLDWGPDNNGLRRRTEPQL</sequence>
<dbReference type="AlphaFoldDB" id="A0A1J5SNB2"/>
<evidence type="ECO:0000256" key="1">
    <source>
        <dbReference type="SAM" id="MobiDB-lite"/>
    </source>
</evidence>
<proteinExistence type="predicted"/>
<gene>
    <name evidence="2" type="ORF">GALL_78810</name>
</gene>
<dbReference type="EMBL" id="MLJW01000024">
    <property type="protein sequence ID" value="OIR09959.1"/>
    <property type="molecule type" value="Genomic_DNA"/>
</dbReference>
<organism evidence="2">
    <name type="scientific">mine drainage metagenome</name>
    <dbReference type="NCBI Taxonomy" id="410659"/>
    <lineage>
        <taxon>unclassified sequences</taxon>
        <taxon>metagenomes</taxon>
        <taxon>ecological metagenomes</taxon>
    </lineage>
</organism>
<evidence type="ECO:0000313" key="2">
    <source>
        <dbReference type="EMBL" id="OIR09959.1"/>
    </source>
</evidence>